<evidence type="ECO:0000256" key="1">
    <source>
        <dbReference type="ARBA" id="ARBA00022723"/>
    </source>
</evidence>
<dbReference type="InterPro" id="IPR000923">
    <property type="entry name" value="BlueCu_1"/>
</dbReference>
<dbReference type="Gene3D" id="2.60.40.420">
    <property type="entry name" value="Cupredoxins - blue copper proteins"/>
    <property type="match status" value="1"/>
</dbReference>
<dbReference type="SUPFAM" id="SSF49503">
    <property type="entry name" value="Cupredoxins"/>
    <property type="match status" value="1"/>
</dbReference>
<protein>
    <submittedName>
        <fullName evidence="5">Halocyanin</fullName>
    </submittedName>
</protein>
<dbReference type="GO" id="GO:0005507">
    <property type="term" value="F:copper ion binding"/>
    <property type="evidence" value="ECO:0007669"/>
    <property type="project" value="InterPro"/>
</dbReference>
<sequence>MKRREFITAAGVGSAATAAGVTGTVGTAAAQEEGPQEVPVWPEFVTEANEYSSGETEDLRGQGEATVQVGAGDGLAFSPPAIWVDAGTTVIWEWTGEGGGHNVASEEGEEYSSEITEEAGFTFEHTFETDGQINTYKCEPHSGQGMHGGVAVGGVETEEVQTGVITDPEELGIKVQEHYVGIGAILMICVSLVFTFFVLKYGESPHAKGGN</sequence>
<organism evidence="5 6">
    <name type="scientific">Halalkalicoccus paucihalophilus</name>
    <dbReference type="NCBI Taxonomy" id="1008153"/>
    <lineage>
        <taxon>Archaea</taxon>
        <taxon>Methanobacteriati</taxon>
        <taxon>Methanobacteriota</taxon>
        <taxon>Stenosarchaea group</taxon>
        <taxon>Halobacteria</taxon>
        <taxon>Halobacteriales</taxon>
        <taxon>Halococcaceae</taxon>
        <taxon>Halalkalicoccus</taxon>
    </lineage>
</organism>
<dbReference type="EMBL" id="LTAZ01000005">
    <property type="protein sequence ID" value="KYH25719.1"/>
    <property type="molecule type" value="Genomic_DNA"/>
</dbReference>
<feature type="domain" description="Blue (type 1) copper" evidence="4">
    <location>
        <begin position="66"/>
        <end position="152"/>
    </location>
</feature>
<keyword evidence="3" id="KW-0812">Transmembrane</keyword>
<keyword evidence="3" id="KW-1133">Transmembrane helix</keyword>
<dbReference type="PROSITE" id="PS51318">
    <property type="entry name" value="TAT"/>
    <property type="match status" value="1"/>
</dbReference>
<dbReference type="RefSeq" id="WP_066382731.1">
    <property type="nucleotide sequence ID" value="NZ_LTAZ01000005.1"/>
</dbReference>
<keyword evidence="3" id="KW-0472">Membrane</keyword>
<dbReference type="GO" id="GO:0009055">
    <property type="term" value="F:electron transfer activity"/>
    <property type="evidence" value="ECO:0007669"/>
    <property type="project" value="InterPro"/>
</dbReference>
<dbReference type="Proteomes" id="UP000075321">
    <property type="component" value="Unassembled WGS sequence"/>
</dbReference>
<name>A0A151ADK5_9EURY</name>
<keyword evidence="1" id="KW-0479">Metal-binding</keyword>
<keyword evidence="2" id="KW-0186">Copper</keyword>
<dbReference type="NCBIfam" id="TIGR03102">
    <property type="entry name" value="halo_cynanin"/>
    <property type="match status" value="1"/>
</dbReference>
<dbReference type="AlphaFoldDB" id="A0A151ADK5"/>
<comment type="caution">
    <text evidence="5">The sequence shown here is derived from an EMBL/GenBank/DDBJ whole genome shotgun (WGS) entry which is preliminary data.</text>
</comment>
<dbReference type="PATRIC" id="fig|1008153.3.peg.2444"/>
<dbReference type="Pfam" id="PF00127">
    <property type="entry name" value="Copper-bind"/>
    <property type="match status" value="1"/>
</dbReference>
<evidence type="ECO:0000313" key="5">
    <source>
        <dbReference type="EMBL" id="KYH25719.1"/>
    </source>
</evidence>
<evidence type="ECO:0000313" key="6">
    <source>
        <dbReference type="Proteomes" id="UP000075321"/>
    </source>
</evidence>
<evidence type="ECO:0000259" key="4">
    <source>
        <dbReference type="Pfam" id="PF00127"/>
    </source>
</evidence>
<evidence type="ECO:0000256" key="3">
    <source>
        <dbReference type="SAM" id="Phobius"/>
    </source>
</evidence>
<dbReference type="OrthoDB" id="11836at2157"/>
<proteinExistence type="predicted"/>
<accession>A0A151ADK5</accession>
<feature type="transmembrane region" description="Helical" evidence="3">
    <location>
        <begin position="179"/>
        <end position="199"/>
    </location>
</feature>
<gene>
    <name evidence="5" type="primary">hcy_3</name>
    <name evidence="5" type="ORF">HAPAU_23970</name>
</gene>
<dbReference type="InterPro" id="IPR008972">
    <property type="entry name" value="Cupredoxin"/>
</dbReference>
<evidence type="ECO:0000256" key="2">
    <source>
        <dbReference type="ARBA" id="ARBA00023008"/>
    </source>
</evidence>
<dbReference type="InterPro" id="IPR006311">
    <property type="entry name" value="TAT_signal"/>
</dbReference>
<dbReference type="InterPro" id="IPR017533">
    <property type="entry name" value="Halocyanin"/>
</dbReference>
<keyword evidence="6" id="KW-1185">Reference proteome</keyword>
<reference evidence="5 6" key="1">
    <citation type="submission" date="2016-02" db="EMBL/GenBank/DDBJ databases">
        <title>Genome sequence of Halalkalicoccus paucihalophilus DSM 24557.</title>
        <authorList>
            <person name="Poehlein A."/>
            <person name="Daniel R."/>
        </authorList>
    </citation>
    <scope>NUCLEOTIDE SEQUENCE [LARGE SCALE GENOMIC DNA]</scope>
    <source>
        <strain evidence="5 6">DSM 24557</strain>
    </source>
</reference>